<evidence type="ECO:0000256" key="3">
    <source>
        <dbReference type="ARBA" id="ARBA00023098"/>
    </source>
</evidence>
<dbReference type="PANTHER" id="PTHR14226:SF78">
    <property type="entry name" value="SLR0060 PROTEIN"/>
    <property type="match status" value="1"/>
</dbReference>
<dbReference type="InterPro" id="IPR002641">
    <property type="entry name" value="PNPLA_dom"/>
</dbReference>
<keyword evidence="2 4" id="KW-0442">Lipid degradation</keyword>
<sequence>MVRRINLALQGGGAHGAFTWGVLDRLLDEPDVEVAAITGTSAGALNGAAFKAGMVAGGRAGARAALDRVWRRMGAVTDDRISGWLGAGDPAHLARMLEYSAPFALAETWSRLVSPYAYGPFYGNPLRPVVEALDFANVCAHQGPKLFICATRVRTGKIRVFAEEEITTDAILASACLPTMFQAIEIDDPETGRREAYWDGGYTGNPALFPLFNRDLPDDVVIVNINPLERDALPVTPQQIQNRINEISFNSSLLRELRAIRFVQRLLEDGTLERGRMSRVLVHMIADDALMNSLSVATKVVPLPQILDRLKQAGRAAADSFLDAHKTDLGQRSTVDMEAMFG</sequence>
<reference evidence="6 7" key="1">
    <citation type="journal article" date="2020" name="Proc. Natl. Acad. Sci. U.S.A.">
        <title>Ecological drivers of bacterial community assembly in synthetic phycospheres.</title>
        <authorList>
            <person name="Fu H."/>
            <person name="Uchimiya M."/>
            <person name="Gore J."/>
            <person name="Moran M.A."/>
        </authorList>
    </citation>
    <scope>NUCLEOTIDE SEQUENCE [LARGE SCALE GENOMIC DNA]</scope>
    <source>
        <strain evidence="6">HF-Din03</strain>
    </source>
</reference>
<name>A0A850LFX2_9RHOB</name>
<evidence type="ECO:0000313" key="6">
    <source>
        <dbReference type="EMBL" id="NVK96961.1"/>
    </source>
</evidence>
<evidence type="ECO:0000259" key="5">
    <source>
        <dbReference type="PROSITE" id="PS51635"/>
    </source>
</evidence>
<dbReference type="GO" id="GO:0016042">
    <property type="term" value="P:lipid catabolic process"/>
    <property type="evidence" value="ECO:0007669"/>
    <property type="project" value="UniProtKB-UniRule"/>
</dbReference>
<protein>
    <submittedName>
        <fullName evidence="6">Patatin-like phospholipase family protein</fullName>
    </submittedName>
</protein>
<accession>A0A850LFX2</accession>
<evidence type="ECO:0000256" key="4">
    <source>
        <dbReference type="PROSITE-ProRule" id="PRU01161"/>
    </source>
</evidence>
<proteinExistence type="predicted"/>
<dbReference type="PANTHER" id="PTHR14226">
    <property type="entry name" value="NEUROPATHY TARGET ESTERASE/SWISS CHEESE D.MELANOGASTER"/>
    <property type="match status" value="1"/>
</dbReference>
<evidence type="ECO:0000256" key="1">
    <source>
        <dbReference type="ARBA" id="ARBA00022801"/>
    </source>
</evidence>
<dbReference type="EMBL" id="JABXIY010000022">
    <property type="protein sequence ID" value="NVK96961.1"/>
    <property type="molecule type" value="Genomic_DNA"/>
</dbReference>
<dbReference type="AlphaFoldDB" id="A0A850LFX2"/>
<evidence type="ECO:0000313" key="7">
    <source>
        <dbReference type="Proteomes" id="UP000565723"/>
    </source>
</evidence>
<keyword evidence="1 4" id="KW-0378">Hydrolase</keyword>
<dbReference type="Pfam" id="PF01734">
    <property type="entry name" value="Patatin"/>
    <property type="match status" value="1"/>
</dbReference>
<feature type="active site" description="Nucleophile" evidence="4">
    <location>
        <position position="41"/>
    </location>
</feature>
<dbReference type="PROSITE" id="PS51635">
    <property type="entry name" value="PNPLA"/>
    <property type="match status" value="1"/>
</dbReference>
<dbReference type="Gene3D" id="3.40.1090.10">
    <property type="entry name" value="Cytosolic phospholipase A2 catalytic domain"/>
    <property type="match status" value="2"/>
</dbReference>
<evidence type="ECO:0000256" key="2">
    <source>
        <dbReference type="ARBA" id="ARBA00022963"/>
    </source>
</evidence>
<feature type="active site" description="Proton acceptor" evidence="4">
    <location>
        <position position="199"/>
    </location>
</feature>
<feature type="domain" description="PNPLA" evidence="5">
    <location>
        <begin position="7"/>
        <end position="212"/>
    </location>
</feature>
<feature type="short sequence motif" description="GXGXXG" evidence="4">
    <location>
        <begin position="11"/>
        <end position="16"/>
    </location>
</feature>
<comment type="caution">
    <text evidence="6">The sequence shown here is derived from an EMBL/GenBank/DDBJ whole genome shotgun (WGS) entry which is preliminary data.</text>
</comment>
<organism evidence="6 7">
    <name type="scientific">Ruegeria pomeroyi</name>
    <dbReference type="NCBI Taxonomy" id="89184"/>
    <lineage>
        <taxon>Bacteria</taxon>
        <taxon>Pseudomonadati</taxon>
        <taxon>Pseudomonadota</taxon>
        <taxon>Alphaproteobacteria</taxon>
        <taxon>Rhodobacterales</taxon>
        <taxon>Roseobacteraceae</taxon>
        <taxon>Ruegeria</taxon>
    </lineage>
</organism>
<dbReference type="InterPro" id="IPR050301">
    <property type="entry name" value="NTE"/>
</dbReference>
<dbReference type="Proteomes" id="UP000565723">
    <property type="component" value="Unassembled WGS sequence"/>
</dbReference>
<dbReference type="RefSeq" id="WP_044029222.1">
    <property type="nucleotide sequence ID" value="NZ_CP076685.1"/>
</dbReference>
<gene>
    <name evidence="6" type="ORF">HW564_08550</name>
</gene>
<feature type="short sequence motif" description="GXSXG" evidence="4">
    <location>
        <begin position="39"/>
        <end position="43"/>
    </location>
</feature>
<dbReference type="SUPFAM" id="SSF52151">
    <property type="entry name" value="FabD/lysophospholipase-like"/>
    <property type="match status" value="1"/>
</dbReference>
<dbReference type="InterPro" id="IPR016035">
    <property type="entry name" value="Acyl_Trfase/lysoPLipase"/>
</dbReference>
<keyword evidence="3 4" id="KW-0443">Lipid metabolism</keyword>
<feature type="short sequence motif" description="DGA/G" evidence="4">
    <location>
        <begin position="199"/>
        <end position="201"/>
    </location>
</feature>
<dbReference type="GO" id="GO:0016787">
    <property type="term" value="F:hydrolase activity"/>
    <property type="evidence" value="ECO:0007669"/>
    <property type="project" value="UniProtKB-UniRule"/>
</dbReference>